<dbReference type="RefSeq" id="WP_127340721.1">
    <property type="nucleotide sequence ID" value="NZ_QWDM01000022.1"/>
</dbReference>
<gene>
    <name evidence="3" type="ORF">D0817_23495</name>
</gene>
<dbReference type="PANTHER" id="PTHR37834:SF2">
    <property type="entry name" value="ESTERASE, SGNH HYDROLASE-TYPE"/>
    <property type="match status" value="1"/>
</dbReference>
<sequence length="366" mass="42205">MRFNNRYFFIFLFFTAGIIQSQSKQEKIIAANNPLIDYMGRVSLQNDYADFYWTGSSVSITIKNTKVVQATIESEKADNYYYVIVDGKKEYAKKIKINKGKKKYTLAVFSDNKKHHLELFKITDTNGLTTRFYGFITDKNSKVLKNKKKKRKIEFFGDSITAGHGVDVPVDSTDSGAAKYFNNYKTYAAITARYFNAEYHCTAKSGIGVMASWFPEIMPEIYNRLNPNDAKSVWEFGKYQPDIVVVNLFQNDSWIVNMPNEAQFQARFGTVKPSEEQVINSYMNFIKSLRNVYPNAHIICCLGNMDATRKTSKWPDYVDKTIASLGDLKVKSCFFEYKNTPGHPKEKEQLVMAETLIKFIENQKLW</sequence>
<dbReference type="GO" id="GO:0052689">
    <property type="term" value="F:carboxylic ester hydrolase activity"/>
    <property type="evidence" value="ECO:0007669"/>
    <property type="project" value="InterPro"/>
</dbReference>
<dbReference type="InterPro" id="IPR037461">
    <property type="entry name" value="CtCE2-like_dom"/>
</dbReference>
<dbReference type="Gene3D" id="2.60.120.260">
    <property type="entry name" value="Galactose-binding domain-like"/>
    <property type="match status" value="1"/>
</dbReference>
<feature type="domain" description="Carbohydrate esterase 2 N-terminal" evidence="2">
    <location>
        <begin position="38"/>
        <end position="145"/>
    </location>
</feature>
<dbReference type="PANTHER" id="PTHR37834">
    <property type="entry name" value="GDSL-LIKE LIPASE/ACYLHYDROLASE DOMAIN PROTEIN (AFU_ORTHOLOGUE AFUA_2G00620)"/>
    <property type="match status" value="1"/>
</dbReference>
<proteinExistence type="predicted"/>
<evidence type="ECO:0000313" key="3">
    <source>
        <dbReference type="EMBL" id="RUT68008.1"/>
    </source>
</evidence>
<dbReference type="EMBL" id="QWDM01000022">
    <property type="protein sequence ID" value="RUT68008.1"/>
    <property type="molecule type" value="Genomic_DNA"/>
</dbReference>
<dbReference type="Gene3D" id="3.40.50.1110">
    <property type="entry name" value="SGNH hydrolase"/>
    <property type="match status" value="1"/>
</dbReference>
<dbReference type="CDD" id="cd01831">
    <property type="entry name" value="Endoglucanase_E_like"/>
    <property type="match status" value="1"/>
</dbReference>
<dbReference type="Proteomes" id="UP000288102">
    <property type="component" value="Unassembled WGS sequence"/>
</dbReference>
<dbReference type="InterPro" id="IPR040794">
    <property type="entry name" value="CE2_N"/>
</dbReference>
<dbReference type="SUPFAM" id="SSF52266">
    <property type="entry name" value="SGNH hydrolase"/>
    <property type="match status" value="1"/>
</dbReference>
<reference evidence="4" key="1">
    <citation type="journal article" date="2019" name="Syst. Appl. Microbiol.">
        <title>Flavobacterium circumlabens sp. nov. and Flavobacterium cupreum sp. nov., two psychrotrophic species isolated from Antarctic environmental samples.</title>
        <authorList>
            <person name="Kralova S."/>
            <person name="Busse H.-J."/>
            <person name="Svec P."/>
            <person name="Maslanova I."/>
            <person name="Stankova E."/>
            <person name="Bartak M."/>
            <person name="Sedlacek I."/>
        </authorList>
    </citation>
    <scope>NUCLEOTIDE SEQUENCE [LARGE SCALE GENOMIC DNA]</scope>
    <source>
        <strain evidence="4">CCM 8825</strain>
    </source>
</reference>
<dbReference type="OrthoDB" id="9801375at2"/>
<name>A0A434A0W8_9FLAO</name>
<dbReference type="Pfam" id="PF17996">
    <property type="entry name" value="CE2_N"/>
    <property type="match status" value="1"/>
</dbReference>
<evidence type="ECO:0000259" key="2">
    <source>
        <dbReference type="Pfam" id="PF17996"/>
    </source>
</evidence>
<organism evidence="3 4">
    <name type="scientific">Flavobacterium cupreum</name>
    <dbReference type="NCBI Taxonomy" id="2133766"/>
    <lineage>
        <taxon>Bacteria</taxon>
        <taxon>Pseudomonadati</taxon>
        <taxon>Bacteroidota</taxon>
        <taxon>Flavobacteriia</taxon>
        <taxon>Flavobacteriales</taxon>
        <taxon>Flavobacteriaceae</taxon>
        <taxon>Flavobacterium</taxon>
    </lineage>
</organism>
<dbReference type="Pfam" id="PF13472">
    <property type="entry name" value="Lipase_GDSL_2"/>
    <property type="match status" value="1"/>
</dbReference>
<dbReference type="InterPro" id="IPR013830">
    <property type="entry name" value="SGNH_hydro"/>
</dbReference>
<comment type="caution">
    <text evidence="3">The sequence shown here is derived from an EMBL/GenBank/DDBJ whole genome shotgun (WGS) entry which is preliminary data.</text>
</comment>
<keyword evidence="4" id="KW-1185">Reference proteome</keyword>
<evidence type="ECO:0000313" key="4">
    <source>
        <dbReference type="Proteomes" id="UP000288102"/>
    </source>
</evidence>
<protein>
    <submittedName>
        <fullName evidence="3">Electron transporter RnfD</fullName>
    </submittedName>
</protein>
<evidence type="ECO:0000259" key="1">
    <source>
        <dbReference type="Pfam" id="PF13472"/>
    </source>
</evidence>
<accession>A0A434A0W8</accession>
<feature type="domain" description="SGNH hydrolase-type esterase" evidence="1">
    <location>
        <begin position="155"/>
        <end position="321"/>
    </location>
</feature>
<dbReference type="InterPro" id="IPR036514">
    <property type="entry name" value="SGNH_hydro_sf"/>
</dbReference>
<dbReference type="AlphaFoldDB" id="A0A434A0W8"/>
<dbReference type="InterPro" id="IPR052762">
    <property type="entry name" value="PCW_deacetylase/CE"/>
</dbReference>